<evidence type="ECO:0000259" key="4">
    <source>
        <dbReference type="Pfam" id="PF25023"/>
    </source>
</evidence>
<reference evidence="6" key="1">
    <citation type="submission" date="2019-07" db="EMBL/GenBank/DDBJ databases">
        <title>Chitinimonas sp. nov., isolated from Ny-Alesund, arctica soil.</title>
        <authorList>
            <person name="Xu Q."/>
            <person name="Peng F."/>
        </authorList>
    </citation>
    <scope>NUCLEOTIDE SEQUENCE [LARGE SCALE GENOMIC DNA]</scope>
    <source>
        <strain evidence="6">R3-44</strain>
    </source>
</reference>
<dbReference type="InterPro" id="IPR050708">
    <property type="entry name" value="T6SS_VgrG/RHS"/>
</dbReference>
<evidence type="ECO:0000259" key="3">
    <source>
        <dbReference type="Pfam" id="PF20148"/>
    </source>
</evidence>
<evidence type="ECO:0000256" key="2">
    <source>
        <dbReference type="SAM" id="MobiDB-lite"/>
    </source>
</evidence>
<dbReference type="Pfam" id="PF05593">
    <property type="entry name" value="RHS_repeat"/>
    <property type="match status" value="2"/>
</dbReference>
<feature type="region of interest" description="Disordered" evidence="2">
    <location>
        <begin position="516"/>
        <end position="540"/>
    </location>
</feature>
<protein>
    <submittedName>
        <fullName evidence="5">RHS repeat protein</fullName>
    </submittedName>
</protein>
<dbReference type="Gene3D" id="2.180.10.10">
    <property type="entry name" value="RHS repeat-associated core"/>
    <property type="match status" value="2"/>
</dbReference>
<dbReference type="AlphaFoldDB" id="A0A516SI98"/>
<dbReference type="OrthoDB" id="3881096at2"/>
<feature type="domain" description="Teneurin-like YD-shell" evidence="4">
    <location>
        <begin position="643"/>
        <end position="777"/>
    </location>
</feature>
<gene>
    <name evidence="5" type="ORF">FNU76_16820</name>
</gene>
<accession>A0A516SI98</accession>
<name>A0A516SI98_9NEIS</name>
<organism evidence="5 6">
    <name type="scientific">Chitinimonas arctica</name>
    <dbReference type="NCBI Taxonomy" id="2594795"/>
    <lineage>
        <taxon>Bacteria</taxon>
        <taxon>Pseudomonadati</taxon>
        <taxon>Pseudomonadota</taxon>
        <taxon>Betaproteobacteria</taxon>
        <taxon>Neisseriales</taxon>
        <taxon>Chitinibacteraceae</taxon>
        <taxon>Chitinimonas</taxon>
    </lineage>
</organism>
<dbReference type="KEGG" id="cari:FNU76_16820"/>
<dbReference type="Pfam" id="PF20148">
    <property type="entry name" value="DUF6531"/>
    <property type="match status" value="1"/>
</dbReference>
<evidence type="ECO:0000313" key="5">
    <source>
        <dbReference type="EMBL" id="QDQ27873.1"/>
    </source>
</evidence>
<proteinExistence type="predicted"/>
<dbReference type="PANTHER" id="PTHR32305">
    <property type="match status" value="1"/>
</dbReference>
<evidence type="ECO:0000313" key="6">
    <source>
        <dbReference type="Proteomes" id="UP000317550"/>
    </source>
</evidence>
<sequence>MLRCNNYLAQLNCDQLYFVHFARPRAVFASPGTHCAAPFASLHMKRLFLVLACLLFPLFSYAANPGEAEGYIYRYSPNWWVGGNRWQSAAVCQGKTPDAALAPAGCRETDRPESDLYITLHDVFNEGWSQTDHVCYQGHTCERVMTANSLQGTCAAGWERGNNNAKPSQRQFCRIGKPVCTAPLSAQADGKCGCPEGSTLNNNQCVKIGVLAKQDKTPASQVDSCDCRIQLTIGDPIGLDRGRTVIDEIDYSATGSSALAFVRHYDSQRVVPAVTSQRGWDAAGWTHNYDIRLFSRTTDAGQSQMVLRLGAQVVAFQAVPGSSTQWAADADQAVSLTKEDNIRWVYRDGDEAVWTFDIYRNPVSLVQRNGYTLTFDINANQDITRVRDSFQRELRIDYDGLLIKQVTPPSGKVITYGYDAGKLASVSHADGTRRQYQYLARVSPIAGAPAMLSDLIDEKQQPFAHWEYDATTGLTTATWEAGKLNHYQVDQYQFDAQNQLQSVRFTDPLGVSHSYGQASQLDVTRPRQETRSGARAGDPVQTRSQIYDTQNNLASYTDFGGTTTTFKYDLARNLQIERVDAAGTDKATTTRTQWSPSLRIPLAISAPSLRTTFVPDTKGNILSRTEQATLDPNGSQGFNATLTGSARVWQYTYHPNGLLWTITEPDRSVSTFVYDTQGNLSQATDGAGLVTLYQDYTPAGQVGRIKQTDGVVVTLGYDLRNRLKTRTVGTLVSTYSYHPTGQLSQVDTPDGRKLNYDYDTARRLSVIRDNVGNRIVYTLDAMGNRKLTELQDSSNSLAQLVAQIDADRAPLARPTARTAS</sequence>
<dbReference type="InterPro" id="IPR045351">
    <property type="entry name" value="DUF6531"/>
</dbReference>
<keyword evidence="1" id="KW-0677">Repeat</keyword>
<dbReference type="Pfam" id="PF25023">
    <property type="entry name" value="TEN_YD-shell"/>
    <property type="match status" value="1"/>
</dbReference>
<dbReference type="EMBL" id="CP041730">
    <property type="protein sequence ID" value="QDQ27873.1"/>
    <property type="molecule type" value="Genomic_DNA"/>
</dbReference>
<keyword evidence="6" id="KW-1185">Reference proteome</keyword>
<evidence type="ECO:0000256" key="1">
    <source>
        <dbReference type="ARBA" id="ARBA00022737"/>
    </source>
</evidence>
<feature type="domain" description="DUF6531" evidence="3">
    <location>
        <begin position="234"/>
        <end position="296"/>
    </location>
</feature>
<dbReference type="InterPro" id="IPR056823">
    <property type="entry name" value="TEN-like_YD-shell"/>
</dbReference>
<dbReference type="InterPro" id="IPR006530">
    <property type="entry name" value="YD"/>
</dbReference>
<dbReference type="Proteomes" id="UP000317550">
    <property type="component" value="Chromosome"/>
</dbReference>
<dbReference type="NCBIfam" id="TIGR01643">
    <property type="entry name" value="YD_repeat_2x"/>
    <property type="match status" value="3"/>
</dbReference>
<dbReference type="PANTHER" id="PTHR32305:SF15">
    <property type="entry name" value="PROTEIN RHSA-RELATED"/>
    <property type="match status" value="1"/>
</dbReference>
<dbReference type="InterPro" id="IPR031325">
    <property type="entry name" value="RHS_repeat"/>
</dbReference>